<name>A0AA85JT05_TRIRE</name>
<dbReference type="AlphaFoldDB" id="A0AA85JT05"/>
<sequence>MPKQKKKPNRPPLEFINEPFSKPKGELVYKTCSELYPEVKRAPTDEAHFWCEPTFKTVKFEKKKTLTRSSSNPRYALPELDFVGNQPVQPVLPALKKQKSCPLFPLKSPERVNRNFVVLVEETPENHNRMSKKLYEK</sequence>
<reference evidence="1" key="1">
    <citation type="submission" date="2022-06" db="EMBL/GenBank/DDBJ databases">
        <authorList>
            <person name="Berger JAMES D."/>
            <person name="Berger JAMES D."/>
        </authorList>
    </citation>
    <scope>NUCLEOTIDE SEQUENCE [LARGE SCALE GENOMIC DNA]</scope>
</reference>
<proteinExistence type="predicted"/>
<reference evidence="2" key="2">
    <citation type="submission" date="2023-11" db="UniProtKB">
        <authorList>
            <consortium name="WormBaseParasite"/>
        </authorList>
    </citation>
    <scope>IDENTIFICATION</scope>
</reference>
<accession>A0AA85JT05</accession>
<keyword evidence="1" id="KW-1185">Reference proteome</keyword>
<dbReference type="Proteomes" id="UP000050795">
    <property type="component" value="Unassembled WGS sequence"/>
</dbReference>
<protein>
    <submittedName>
        <fullName evidence="2">Uncharacterized protein</fullName>
    </submittedName>
</protein>
<evidence type="ECO:0000313" key="2">
    <source>
        <dbReference type="WBParaSite" id="TREG1_41050.1"/>
    </source>
</evidence>
<evidence type="ECO:0000313" key="1">
    <source>
        <dbReference type="Proteomes" id="UP000050795"/>
    </source>
</evidence>
<organism evidence="1 2">
    <name type="scientific">Trichobilharzia regenti</name>
    <name type="common">Nasal bird schistosome</name>
    <dbReference type="NCBI Taxonomy" id="157069"/>
    <lineage>
        <taxon>Eukaryota</taxon>
        <taxon>Metazoa</taxon>
        <taxon>Spiralia</taxon>
        <taxon>Lophotrochozoa</taxon>
        <taxon>Platyhelminthes</taxon>
        <taxon>Trematoda</taxon>
        <taxon>Digenea</taxon>
        <taxon>Strigeidida</taxon>
        <taxon>Schistosomatoidea</taxon>
        <taxon>Schistosomatidae</taxon>
        <taxon>Trichobilharzia</taxon>
    </lineage>
</organism>
<dbReference type="WBParaSite" id="TREG1_41050.1">
    <property type="protein sequence ID" value="TREG1_41050.1"/>
    <property type="gene ID" value="TREG1_41050"/>
</dbReference>